<dbReference type="OrthoDB" id="9778366at2"/>
<evidence type="ECO:0000313" key="12">
    <source>
        <dbReference type="EMBL" id="ALO14485.1"/>
    </source>
</evidence>
<evidence type="ECO:0000256" key="1">
    <source>
        <dbReference type="ARBA" id="ARBA00000085"/>
    </source>
</evidence>
<keyword evidence="13" id="KW-1185">Reference proteome</keyword>
<keyword evidence="6 12" id="KW-0418">Kinase</keyword>
<dbReference type="PROSITE" id="PS50112">
    <property type="entry name" value="PAS"/>
    <property type="match status" value="1"/>
</dbReference>
<dbReference type="AlphaFoldDB" id="A0A0S2HWZ7"/>
<dbReference type="SUPFAM" id="SSF55785">
    <property type="entry name" value="PYP-like sensor domain (PAS domain)"/>
    <property type="match status" value="2"/>
</dbReference>
<dbReference type="GO" id="GO:0005524">
    <property type="term" value="F:ATP binding"/>
    <property type="evidence" value="ECO:0007669"/>
    <property type="project" value="UniProtKB-KW"/>
</dbReference>
<dbReference type="GO" id="GO:0000155">
    <property type="term" value="F:phosphorelay sensor kinase activity"/>
    <property type="evidence" value="ECO:0007669"/>
    <property type="project" value="InterPro"/>
</dbReference>
<evidence type="ECO:0000256" key="9">
    <source>
        <dbReference type="SAM" id="Coils"/>
    </source>
</evidence>
<evidence type="ECO:0000256" key="4">
    <source>
        <dbReference type="ARBA" id="ARBA00022679"/>
    </source>
</evidence>
<proteinExistence type="predicted"/>
<keyword evidence="4 12" id="KW-0808">Transferase</keyword>
<name>A0A0S2HWZ7_9BACT</name>
<dbReference type="InterPro" id="IPR036890">
    <property type="entry name" value="HATPase_C_sf"/>
</dbReference>
<protein>
    <recommendedName>
        <fullName evidence="2">histidine kinase</fullName>
        <ecNumber evidence="2">2.7.13.3</ecNumber>
    </recommendedName>
</protein>
<accession>A0A0S2HWZ7</accession>
<feature type="coiled-coil region" evidence="9">
    <location>
        <begin position="140"/>
        <end position="177"/>
    </location>
</feature>
<organism evidence="12 13">
    <name type="scientific">Salinivirga cyanobacteriivorans</name>
    <dbReference type="NCBI Taxonomy" id="1307839"/>
    <lineage>
        <taxon>Bacteria</taxon>
        <taxon>Pseudomonadati</taxon>
        <taxon>Bacteroidota</taxon>
        <taxon>Bacteroidia</taxon>
        <taxon>Bacteroidales</taxon>
        <taxon>Salinivirgaceae</taxon>
        <taxon>Salinivirga</taxon>
    </lineage>
</organism>
<dbReference type="InterPro" id="IPR003594">
    <property type="entry name" value="HATPase_dom"/>
</dbReference>
<evidence type="ECO:0000256" key="8">
    <source>
        <dbReference type="ARBA" id="ARBA00023012"/>
    </source>
</evidence>
<dbReference type="CDD" id="cd00130">
    <property type="entry name" value="PAS"/>
    <property type="match status" value="2"/>
</dbReference>
<dbReference type="Pfam" id="PF02518">
    <property type="entry name" value="HATPase_c"/>
    <property type="match status" value="1"/>
</dbReference>
<dbReference type="InterPro" id="IPR001610">
    <property type="entry name" value="PAC"/>
</dbReference>
<dbReference type="NCBIfam" id="TIGR00229">
    <property type="entry name" value="sensory_box"/>
    <property type="match status" value="2"/>
</dbReference>
<dbReference type="InterPro" id="IPR000014">
    <property type="entry name" value="PAS"/>
</dbReference>
<dbReference type="InterPro" id="IPR005467">
    <property type="entry name" value="His_kinase_dom"/>
</dbReference>
<dbReference type="Gene3D" id="1.20.5.1930">
    <property type="match status" value="1"/>
</dbReference>
<feature type="domain" description="PAS" evidence="11">
    <location>
        <begin position="287"/>
        <end position="331"/>
    </location>
</feature>
<dbReference type="PANTHER" id="PTHR24421:SF10">
    <property type="entry name" value="NITRATE_NITRITE SENSOR PROTEIN NARQ"/>
    <property type="match status" value="1"/>
</dbReference>
<gene>
    <name evidence="12" type="primary">comP_1</name>
    <name evidence="12" type="ORF">L21SP5_00814</name>
</gene>
<evidence type="ECO:0000256" key="3">
    <source>
        <dbReference type="ARBA" id="ARBA00022553"/>
    </source>
</evidence>
<dbReference type="EMBL" id="CP013118">
    <property type="protein sequence ID" value="ALO14485.1"/>
    <property type="molecule type" value="Genomic_DNA"/>
</dbReference>
<comment type="catalytic activity">
    <reaction evidence="1">
        <text>ATP + protein L-histidine = ADP + protein N-phospho-L-histidine.</text>
        <dbReference type="EC" id="2.7.13.3"/>
    </reaction>
</comment>
<dbReference type="PANTHER" id="PTHR24421">
    <property type="entry name" value="NITRATE/NITRITE SENSOR PROTEIN NARX-RELATED"/>
    <property type="match status" value="1"/>
</dbReference>
<dbReference type="GO" id="GO:0016020">
    <property type="term" value="C:membrane"/>
    <property type="evidence" value="ECO:0007669"/>
    <property type="project" value="InterPro"/>
</dbReference>
<dbReference type="InterPro" id="IPR011712">
    <property type="entry name" value="Sig_transdc_His_kin_sub3_dim/P"/>
</dbReference>
<evidence type="ECO:0000313" key="13">
    <source>
        <dbReference type="Proteomes" id="UP000064893"/>
    </source>
</evidence>
<keyword evidence="3" id="KW-0597">Phosphoprotein</keyword>
<dbReference type="InterPro" id="IPR050482">
    <property type="entry name" value="Sensor_HK_TwoCompSys"/>
</dbReference>
<dbReference type="SUPFAM" id="SSF55874">
    <property type="entry name" value="ATPase domain of HSP90 chaperone/DNA topoisomerase II/histidine kinase"/>
    <property type="match status" value="1"/>
</dbReference>
<evidence type="ECO:0000256" key="7">
    <source>
        <dbReference type="ARBA" id="ARBA00022840"/>
    </source>
</evidence>
<dbReference type="Gene3D" id="3.30.450.20">
    <property type="entry name" value="PAS domain"/>
    <property type="match status" value="2"/>
</dbReference>
<keyword evidence="8" id="KW-0902">Two-component regulatory system</keyword>
<dbReference type="GO" id="GO:0046983">
    <property type="term" value="F:protein dimerization activity"/>
    <property type="evidence" value="ECO:0007669"/>
    <property type="project" value="InterPro"/>
</dbReference>
<keyword evidence="7" id="KW-0067">ATP-binding</keyword>
<dbReference type="SMART" id="SM00091">
    <property type="entry name" value="PAS"/>
    <property type="match status" value="3"/>
</dbReference>
<evidence type="ECO:0000256" key="6">
    <source>
        <dbReference type="ARBA" id="ARBA00022777"/>
    </source>
</evidence>
<dbReference type="SMART" id="SM00086">
    <property type="entry name" value="PAC"/>
    <property type="match status" value="2"/>
</dbReference>
<dbReference type="PROSITE" id="PS50109">
    <property type="entry name" value="HIS_KIN"/>
    <property type="match status" value="1"/>
</dbReference>
<dbReference type="Pfam" id="PF07730">
    <property type="entry name" value="HisKA_3"/>
    <property type="match status" value="1"/>
</dbReference>
<evidence type="ECO:0000259" key="11">
    <source>
        <dbReference type="PROSITE" id="PS50112"/>
    </source>
</evidence>
<dbReference type="KEGG" id="blq:L21SP5_00814"/>
<evidence type="ECO:0000256" key="5">
    <source>
        <dbReference type="ARBA" id="ARBA00022741"/>
    </source>
</evidence>
<sequence length="613" mass="70343">MDNELKQLRRQLESLKHDAIKYQLLKETAGFAMLTMQKYVFIDCNRMAEQIFGRAREEIIGKEPFILSPKYQSDGSPSDEKAIGLINSTLDGEAVRFEWQHVRGDGTRFYADVSLNKIAVNNEEYIQVILRDISDEKISKERLENQNRIIRHLNLKYQRQNKDYEKLLDEIKQHQDQTNAILSTITDGVVVFSLEKFLYINKQMLYMVGYMEEELSPQLLFTQLGLELDSIPLPESHGDPYESWPAGINNDKYFRLKVVAMKEKGVYMAHLTDYTEIRKVNRTIEESEFKFRSIFHSSTDGIVLASSEFVIYEVNNTFIKKYGYKAHELTGVSIDTLIIGSKDEKFSHWLETASGEEIKLTEFQVFSSDGSLSHVEVGSRKIKLGFSDTYLIIIRDISYRKKFEQQLFNSIIKAEETERKRIAANLHDELGPVLSSMKLYLNTFKAKSEGHFDYLAGQFEDLVSDAVGTVRSLSEDLSPISLFKGGLEKAIQKRLDALRDFYRIEFSSTLNEKRFEEQIEINTFRVINELLNNTLKHANASSINLKLIHSRSDINIHYEDDGVGFEPNLSEHELSGRGVSNILGRLKSMNATYEIESGPGKGVSYNIVIPIGK</sequence>
<dbReference type="Proteomes" id="UP000064893">
    <property type="component" value="Chromosome"/>
</dbReference>
<keyword evidence="9" id="KW-0175">Coiled coil</keyword>
<dbReference type="InterPro" id="IPR035965">
    <property type="entry name" value="PAS-like_dom_sf"/>
</dbReference>
<dbReference type="CDD" id="cd16917">
    <property type="entry name" value="HATPase_UhpB-NarQ-NarX-like"/>
    <property type="match status" value="1"/>
</dbReference>
<feature type="domain" description="Histidine kinase" evidence="10">
    <location>
        <begin position="525"/>
        <end position="613"/>
    </location>
</feature>
<dbReference type="EC" id="2.7.13.3" evidence="2"/>
<dbReference type="Gene3D" id="3.30.565.10">
    <property type="entry name" value="Histidine kinase-like ATPase, C-terminal domain"/>
    <property type="match status" value="1"/>
</dbReference>
<dbReference type="Pfam" id="PF13426">
    <property type="entry name" value="PAS_9"/>
    <property type="match status" value="2"/>
</dbReference>
<dbReference type="RefSeq" id="WP_057952026.1">
    <property type="nucleotide sequence ID" value="NZ_CP013118.1"/>
</dbReference>
<evidence type="ECO:0000256" key="2">
    <source>
        <dbReference type="ARBA" id="ARBA00012438"/>
    </source>
</evidence>
<evidence type="ECO:0000259" key="10">
    <source>
        <dbReference type="PROSITE" id="PS50109"/>
    </source>
</evidence>
<reference evidence="12 13" key="1">
    <citation type="submission" date="2015-11" db="EMBL/GenBank/DDBJ databases">
        <title>Description and complete genome sequence of a novel strain predominating in hypersaline microbial mats and representing a new family of the Bacteriodetes phylum.</title>
        <authorList>
            <person name="Spring S."/>
            <person name="Bunk B."/>
            <person name="Sproer C."/>
            <person name="Klenk H.-P."/>
        </authorList>
    </citation>
    <scope>NUCLEOTIDE SEQUENCE [LARGE SCALE GENOMIC DNA]</scope>
    <source>
        <strain evidence="12 13">L21-Spi-D4</strain>
    </source>
</reference>
<dbReference type="STRING" id="1307839.L21SP5_00814"/>
<keyword evidence="5" id="KW-0547">Nucleotide-binding</keyword>